<sequence length="320" mass="32806">MPGLMRLAALLLAALLSPVAAFAGGGQPVRLVVPFAAGGGVDAAARLLAPQLQQRLGVPVLVENHPGGSGSIGARLVLGAPADGHTLLFSAATHVLARQVLASPPYDPQTDFIPLARIGQAPLLLVVAPGRREPRLQELLAAVRREPGTWTAGIASVGSPGHLATLRLAQLARLKLNLVPYRGTQPALMDVAGGHTDLLLDSVVALLPLVRGGQVRALAVTSLQRSPLLPAVPTFDESGLAGFSYHSWYGVWAARGTAPARVAELDAALQAATAALNQSGAFAGLGIEAAPLPSAAFRRFITSEVAAAAELLKASGFVPE</sequence>
<dbReference type="PANTHER" id="PTHR42928:SF5">
    <property type="entry name" value="BLR1237 PROTEIN"/>
    <property type="match status" value="1"/>
</dbReference>
<dbReference type="InterPro" id="IPR005064">
    <property type="entry name" value="BUG"/>
</dbReference>
<reference evidence="3" key="2">
    <citation type="journal article" date="2020" name="Microorganisms">
        <title>Osmotic Adaptation and Compatible Solute Biosynthesis of Phototrophic Bacteria as Revealed from Genome Analyses.</title>
        <authorList>
            <person name="Imhoff J.F."/>
            <person name="Rahn T."/>
            <person name="Kunzel S."/>
            <person name="Keller A."/>
            <person name="Neulinger S.C."/>
        </authorList>
    </citation>
    <scope>NUCLEOTIDE SEQUENCE</scope>
    <source>
        <strain evidence="3">IM 151</strain>
    </source>
</reference>
<feature type="chain" id="PRO_5046698677" description="Tripartite-type tricarboxylate transporter receptor subunit TctC" evidence="2">
    <location>
        <begin position="24"/>
        <end position="320"/>
    </location>
</feature>
<evidence type="ECO:0008006" key="5">
    <source>
        <dbReference type="Google" id="ProtNLM"/>
    </source>
</evidence>
<proteinExistence type="inferred from homology"/>
<protein>
    <recommendedName>
        <fullName evidence="5">Tripartite-type tricarboxylate transporter receptor subunit TctC</fullName>
    </recommendedName>
</protein>
<dbReference type="PIRSF" id="PIRSF017082">
    <property type="entry name" value="YflP"/>
    <property type="match status" value="1"/>
</dbReference>
<evidence type="ECO:0000313" key="3">
    <source>
        <dbReference type="EMBL" id="MBK1715309.1"/>
    </source>
</evidence>
<keyword evidence="2" id="KW-0732">Signal</keyword>
<dbReference type="SUPFAM" id="SSF53850">
    <property type="entry name" value="Periplasmic binding protein-like II"/>
    <property type="match status" value="1"/>
</dbReference>
<evidence type="ECO:0000313" key="4">
    <source>
        <dbReference type="Proteomes" id="UP001041814"/>
    </source>
</evidence>
<accession>A0ABS1E143</accession>
<dbReference type="Pfam" id="PF03401">
    <property type="entry name" value="TctC"/>
    <property type="match status" value="1"/>
</dbReference>
<dbReference type="Proteomes" id="UP001041814">
    <property type="component" value="Unassembled WGS sequence"/>
</dbReference>
<dbReference type="Gene3D" id="3.40.190.150">
    <property type="entry name" value="Bordetella uptake gene, domain 1"/>
    <property type="match status" value="1"/>
</dbReference>
<dbReference type="PANTHER" id="PTHR42928">
    <property type="entry name" value="TRICARBOXYLATE-BINDING PROTEIN"/>
    <property type="match status" value="1"/>
</dbReference>
<evidence type="ECO:0000256" key="2">
    <source>
        <dbReference type="SAM" id="SignalP"/>
    </source>
</evidence>
<dbReference type="InterPro" id="IPR042100">
    <property type="entry name" value="Bug_dom1"/>
</dbReference>
<dbReference type="EMBL" id="NRRU01000111">
    <property type="protein sequence ID" value="MBK1715309.1"/>
    <property type="molecule type" value="Genomic_DNA"/>
</dbReference>
<reference evidence="3" key="1">
    <citation type="submission" date="2017-08" db="EMBL/GenBank/DDBJ databases">
        <authorList>
            <person name="Imhoff J.F."/>
            <person name="Rahn T."/>
            <person name="Kuenzel S."/>
            <person name="Neulinger S.C."/>
        </authorList>
    </citation>
    <scope>NUCLEOTIDE SEQUENCE</scope>
    <source>
        <strain evidence="3">IM 151</strain>
    </source>
</reference>
<dbReference type="RefSeq" id="WP_200228503.1">
    <property type="nucleotide sequence ID" value="NZ_NRRT01000021.1"/>
</dbReference>
<comment type="similarity">
    <text evidence="1">Belongs to the UPF0065 (bug) family.</text>
</comment>
<evidence type="ECO:0000256" key="1">
    <source>
        <dbReference type="ARBA" id="ARBA00006987"/>
    </source>
</evidence>
<comment type="caution">
    <text evidence="3">The sequence shown here is derived from an EMBL/GenBank/DDBJ whole genome shotgun (WGS) entry which is preliminary data.</text>
</comment>
<feature type="signal peptide" evidence="2">
    <location>
        <begin position="1"/>
        <end position="23"/>
    </location>
</feature>
<dbReference type="Gene3D" id="3.40.190.10">
    <property type="entry name" value="Periplasmic binding protein-like II"/>
    <property type="match status" value="1"/>
</dbReference>
<organism evidence="3 4">
    <name type="scientific">Rubrivivax gelatinosus</name>
    <name type="common">Rhodocyclus gelatinosus</name>
    <name type="synonym">Rhodopseudomonas gelatinosa</name>
    <dbReference type="NCBI Taxonomy" id="28068"/>
    <lineage>
        <taxon>Bacteria</taxon>
        <taxon>Pseudomonadati</taxon>
        <taxon>Pseudomonadota</taxon>
        <taxon>Betaproteobacteria</taxon>
        <taxon>Burkholderiales</taxon>
        <taxon>Sphaerotilaceae</taxon>
        <taxon>Rubrivivax</taxon>
    </lineage>
</organism>
<keyword evidence="4" id="KW-1185">Reference proteome</keyword>
<dbReference type="CDD" id="cd07012">
    <property type="entry name" value="PBP2_Bug_TTT"/>
    <property type="match status" value="1"/>
</dbReference>
<name>A0ABS1E143_RUBGE</name>
<gene>
    <name evidence="3" type="ORF">CKO43_21355</name>
</gene>